<reference evidence="6" key="1">
    <citation type="submission" date="2022-01" db="EMBL/GenBank/DDBJ databases">
        <authorList>
            <person name="King R."/>
        </authorList>
    </citation>
    <scope>NUCLEOTIDE SEQUENCE</scope>
</reference>
<feature type="transmembrane region" description="Helical" evidence="4">
    <location>
        <begin position="430"/>
        <end position="454"/>
    </location>
</feature>
<feature type="signal peptide" evidence="5">
    <location>
        <begin position="1"/>
        <end position="16"/>
    </location>
</feature>
<accession>A0A9N9SD87</accession>
<organism evidence="6 7">
    <name type="scientific">Phaedon cochleariae</name>
    <name type="common">Mustard beetle</name>
    <dbReference type="NCBI Taxonomy" id="80249"/>
    <lineage>
        <taxon>Eukaryota</taxon>
        <taxon>Metazoa</taxon>
        <taxon>Ecdysozoa</taxon>
        <taxon>Arthropoda</taxon>
        <taxon>Hexapoda</taxon>
        <taxon>Insecta</taxon>
        <taxon>Pterygota</taxon>
        <taxon>Neoptera</taxon>
        <taxon>Endopterygota</taxon>
        <taxon>Coleoptera</taxon>
        <taxon>Polyphaga</taxon>
        <taxon>Cucujiformia</taxon>
        <taxon>Chrysomeloidea</taxon>
        <taxon>Chrysomelidae</taxon>
        <taxon>Chrysomelinae</taxon>
        <taxon>Chrysomelini</taxon>
        <taxon>Phaedon</taxon>
    </lineage>
</organism>
<dbReference type="OrthoDB" id="72369at2759"/>
<evidence type="ECO:0000256" key="3">
    <source>
        <dbReference type="ARBA" id="ARBA00022737"/>
    </source>
</evidence>
<dbReference type="Gene3D" id="3.80.10.10">
    <property type="entry name" value="Ribonuclease Inhibitor"/>
    <property type="match status" value="2"/>
</dbReference>
<name>A0A9N9SD87_PHACE</name>
<dbReference type="EMBL" id="OU896717">
    <property type="protein sequence ID" value="CAG9815183.1"/>
    <property type="molecule type" value="Genomic_DNA"/>
</dbReference>
<evidence type="ECO:0000256" key="4">
    <source>
        <dbReference type="SAM" id="Phobius"/>
    </source>
</evidence>
<evidence type="ECO:0000256" key="1">
    <source>
        <dbReference type="ARBA" id="ARBA00022614"/>
    </source>
</evidence>
<sequence length="486" mass="55929">MLSLVVLSIAFGSALAVTNNSNSPFCKLCICSWNHEGTYTNVSCTKPIPNYAFENSSWIENDSNKPYEYTAVSFQNNHFNNLSYVFPRSNLIYFNLAHNDIFRISDSVFRNLQNMVVLILSYNDLEIIHPDAFKGVYMETRYEPLRSLKELRLDHNKLHTLNQDMFEHTTDIEILDLSHNPIEIIDDHTLLAIDSLAFLKELYLQYTELKTLPDNLLHTPKYLKVLDLSGNTRINKIPDTIAQAGNLEKLFLNNTGFINLTQESGFPKLKNLKVLHLCRNQHLSHIEKHSLCNLVNLEELYLCDNIDLTYIDPMALALPMKSGGSSVWPPIKKLYIGNNKLAYLDSDIIARWDSLSELDIRDNPWTCECENQWLIDDLVPRSLKINENMTKEIRCAAPIEMKQYTFYDLYEKKSHMRCLDMYGATPEKDAAILVGVLAGVLITIPVILFLLLAYQRRWFSVFGFCDNSPAAYSRRFYKASATDDNF</sequence>
<keyword evidence="1" id="KW-0433">Leucine-rich repeat</keyword>
<dbReference type="PROSITE" id="PS51450">
    <property type="entry name" value="LRR"/>
    <property type="match status" value="1"/>
</dbReference>
<dbReference type="InterPro" id="IPR001611">
    <property type="entry name" value="Leu-rich_rpt"/>
</dbReference>
<dbReference type="PANTHER" id="PTHR24373">
    <property type="entry name" value="SLIT RELATED LEUCINE-RICH REPEAT NEURONAL PROTEIN"/>
    <property type="match status" value="1"/>
</dbReference>
<keyword evidence="7" id="KW-1185">Reference proteome</keyword>
<feature type="chain" id="PRO_5040398407" evidence="5">
    <location>
        <begin position="17"/>
        <end position="486"/>
    </location>
</feature>
<keyword evidence="2 5" id="KW-0732">Signal</keyword>
<keyword evidence="3" id="KW-0677">Repeat</keyword>
<evidence type="ECO:0000313" key="6">
    <source>
        <dbReference type="EMBL" id="CAG9815183.1"/>
    </source>
</evidence>
<gene>
    <name evidence="6" type="ORF">PHAECO_LOCUS2741</name>
</gene>
<reference evidence="6" key="2">
    <citation type="submission" date="2022-10" db="EMBL/GenBank/DDBJ databases">
        <authorList>
            <consortium name="ENA_rothamsted_submissions"/>
            <consortium name="culmorum"/>
            <person name="King R."/>
        </authorList>
    </citation>
    <scope>NUCLEOTIDE SEQUENCE</scope>
</reference>
<dbReference type="SMART" id="SM00369">
    <property type="entry name" value="LRR_TYP"/>
    <property type="match status" value="7"/>
</dbReference>
<protein>
    <submittedName>
        <fullName evidence="6">Uncharacterized protein</fullName>
    </submittedName>
</protein>
<proteinExistence type="predicted"/>
<dbReference type="AlphaFoldDB" id="A0A9N9SD87"/>
<evidence type="ECO:0000256" key="2">
    <source>
        <dbReference type="ARBA" id="ARBA00022729"/>
    </source>
</evidence>
<dbReference type="Pfam" id="PF13855">
    <property type="entry name" value="LRR_8"/>
    <property type="match status" value="3"/>
</dbReference>
<dbReference type="InterPro" id="IPR003591">
    <property type="entry name" value="Leu-rich_rpt_typical-subtyp"/>
</dbReference>
<evidence type="ECO:0000256" key="5">
    <source>
        <dbReference type="SAM" id="SignalP"/>
    </source>
</evidence>
<dbReference type="PANTHER" id="PTHR24373:SF392">
    <property type="entry name" value="NEPHROCAN"/>
    <property type="match status" value="1"/>
</dbReference>
<dbReference type="SUPFAM" id="SSF52058">
    <property type="entry name" value="L domain-like"/>
    <property type="match status" value="1"/>
</dbReference>
<keyword evidence="4" id="KW-0472">Membrane</keyword>
<dbReference type="InterPro" id="IPR050328">
    <property type="entry name" value="Dev_Immune_Receptor"/>
</dbReference>
<keyword evidence="4" id="KW-0812">Transmembrane</keyword>
<evidence type="ECO:0000313" key="7">
    <source>
        <dbReference type="Proteomes" id="UP001153737"/>
    </source>
</evidence>
<dbReference type="Proteomes" id="UP001153737">
    <property type="component" value="Chromosome 11"/>
</dbReference>
<keyword evidence="4" id="KW-1133">Transmembrane helix</keyword>
<dbReference type="InterPro" id="IPR032675">
    <property type="entry name" value="LRR_dom_sf"/>
</dbReference>